<dbReference type="PANTHER" id="PTHR45998:SF2">
    <property type="entry name" value="SERINE_THREONINE-PROTEIN KINASE 16"/>
    <property type="match status" value="1"/>
</dbReference>
<evidence type="ECO:0000256" key="6">
    <source>
        <dbReference type="ARBA" id="ARBA00022840"/>
    </source>
</evidence>
<comment type="similarity">
    <text evidence="10">Belongs to the protein kinase superfamily.</text>
</comment>
<dbReference type="EC" id="2.7.11.1" evidence="1"/>
<dbReference type="VEuPathDB" id="AmoebaDB:ACA1_035370"/>
<dbReference type="OMA" id="AMHQYKV"/>
<name>L8HAE6_ACACF</name>
<dbReference type="Pfam" id="PF00069">
    <property type="entry name" value="Pkinase"/>
    <property type="match status" value="1"/>
</dbReference>
<dbReference type="InterPro" id="IPR017441">
    <property type="entry name" value="Protein_kinase_ATP_BS"/>
</dbReference>
<sequence>MGGTFSCCQPEIAVNRHIVRPIRQIGEGAYSQVYEVMESDTGDRYALKTMLCQSPALLERAKLEIEVLTSCAHPNVVSLVDHAQSTSTTAAASDQILFLFPLYRRGTLRAVLEEMEARNQRWSERQVLELFLGLCKGLAVLHSHSPPLVHRDLKCLNVLLSDDGRQAILMDFGSVAKARRAIRSHADAVKLEEEADKSCSPMYRPPELYDPPFNADIDERTDIWSLGCTLYEMAYGKNPFEEAYTHQGASIKLSAMSGRIDFPRDGHHSEELQSLVRRLMHKNMDERPYIDEVIHSVERMLSA</sequence>
<dbReference type="InterPro" id="IPR011009">
    <property type="entry name" value="Kinase-like_dom_sf"/>
</dbReference>
<evidence type="ECO:0000256" key="5">
    <source>
        <dbReference type="ARBA" id="ARBA00022777"/>
    </source>
</evidence>
<dbReference type="PROSITE" id="PS00107">
    <property type="entry name" value="PROTEIN_KINASE_ATP"/>
    <property type="match status" value="1"/>
</dbReference>
<keyword evidence="2 10" id="KW-0723">Serine/threonine-protein kinase</keyword>
<evidence type="ECO:0000256" key="8">
    <source>
        <dbReference type="ARBA" id="ARBA00048679"/>
    </source>
</evidence>
<evidence type="ECO:0000259" key="11">
    <source>
        <dbReference type="PROSITE" id="PS50011"/>
    </source>
</evidence>
<evidence type="ECO:0000256" key="10">
    <source>
        <dbReference type="RuleBase" id="RU000304"/>
    </source>
</evidence>
<keyword evidence="3" id="KW-0808">Transferase</keyword>
<keyword evidence="5 12" id="KW-0418">Kinase</keyword>
<accession>L8HAE6</accession>
<dbReference type="Gene3D" id="1.10.510.10">
    <property type="entry name" value="Transferase(Phosphotransferase) domain 1"/>
    <property type="match status" value="1"/>
</dbReference>
<proteinExistence type="inferred from homology"/>
<dbReference type="GO" id="GO:0005524">
    <property type="term" value="F:ATP binding"/>
    <property type="evidence" value="ECO:0007669"/>
    <property type="project" value="UniProtKB-UniRule"/>
</dbReference>
<dbReference type="PROSITE" id="PS00108">
    <property type="entry name" value="PROTEIN_KINASE_ST"/>
    <property type="match status" value="1"/>
</dbReference>
<dbReference type="InterPro" id="IPR000719">
    <property type="entry name" value="Prot_kinase_dom"/>
</dbReference>
<dbReference type="Proteomes" id="UP000011083">
    <property type="component" value="Unassembled WGS sequence"/>
</dbReference>
<dbReference type="AlphaFoldDB" id="L8HAE6"/>
<evidence type="ECO:0000256" key="7">
    <source>
        <dbReference type="ARBA" id="ARBA00047899"/>
    </source>
</evidence>
<comment type="catalytic activity">
    <reaction evidence="7">
        <text>L-threonyl-[protein] + ATP = O-phospho-L-threonyl-[protein] + ADP + H(+)</text>
        <dbReference type="Rhea" id="RHEA:46608"/>
        <dbReference type="Rhea" id="RHEA-COMP:11060"/>
        <dbReference type="Rhea" id="RHEA-COMP:11605"/>
        <dbReference type="ChEBI" id="CHEBI:15378"/>
        <dbReference type="ChEBI" id="CHEBI:30013"/>
        <dbReference type="ChEBI" id="CHEBI:30616"/>
        <dbReference type="ChEBI" id="CHEBI:61977"/>
        <dbReference type="ChEBI" id="CHEBI:456216"/>
        <dbReference type="EC" id="2.7.11.1"/>
    </reaction>
</comment>
<evidence type="ECO:0000256" key="1">
    <source>
        <dbReference type="ARBA" id="ARBA00012513"/>
    </source>
</evidence>
<dbReference type="OrthoDB" id="248923at2759"/>
<comment type="catalytic activity">
    <reaction evidence="8">
        <text>L-seryl-[protein] + ATP = O-phospho-L-seryl-[protein] + ADP + H(+)</text>
        <dbReference type="Rhea" id="RHEA:17989"/>
        <dbReference type="Rhea" id="RHEA-COMP:9863"/>
        <dbReference type="Rhea" id="RHEA-COMP:11604"/>
        <dbReference type="ChEBI" id="CHEBI:15378"/>
        <dbReference type="ChEBI" id="CHEBI:29999"/>
        <dbReference type="ChEBI" id="CHEBI:30616"/>
        <dbReference type="ChEBI" id="CHEBI:83421"/>
        <dbReference type="ChEBI" id="CHEBI:456216"/>
        <dbReference type="EC" id="2.7.11.1"/>
    </reaction>
</comment>
<dbReference type="GeneID" id="14923135"/>
<feature type="binding site" evidence="9">
    <location>
        <position position="48"/>
    </location>
    <ligand>
        <name>ATP</name>
        <dbReference type="ChEBI" id="CHEBI:30616"/>
    </ligand>
</feature>
<dbReference type="PROSITE" id="PS50011">
    <property type="entry name" value="PROTEIN_KINASE_DOM"/>
    <property type="match status" value="1"/>
</dbReference>
<dbReference type="SMART" id="SM00220">
    <property type="entry name" value="S_TKc"/>
    <property type="match status" value="1"/>
</dbReference>
<evidence type="ECO:0000256" key="4">
    <source>
        <dbReference type="ARBA" id="ARBA00022741"/>
    </source>
</evidence>
<dbReference type="InterPro" id="IPR052239">
    <property type="entry name" value="Ser/Thr-specific_kinases"/>
</dbReference>
<dbReference type="PIRSF" id="PIRSF000654">
    <property type="entry name" value="Integrin-linked_kinase"/>
    <property type="match status" value="1"/>
</dbReference>
<dbReference type="GO" id="GO:0004674">
    <property type="term" value="F:protein serine/threonine kinase activity"/>
    <property type="evidence" value="ECO:0007669"/>
    <property type="project" value="UniProtKB-KW"/>
</dbReference>
<evidence type="ECO:0000256" key="3">
    <source>
        <dbReference type="ARBA" id="ARBA00022679"/>
    </source>
</evidence>
<keyword evidence="4 9" id="KW-0547">Nucleotide-binding</keyword>
<evidence type="ECO:0000313" key="12">
    <source>
        <dbReference type="EMBL" id="ELR22207.1"/>
    </source>
</evidence>
<keyword evidence="13" id="KW-1185">Reference proteome</keyword>
<dbReference type="RefSeq" id="XP_004348721.1">
    <property type="nucleotide sequence ID" value="XM_004348671.1"/>
</dbReference>
<dbReference type="EMBL" id="KB007886">
    <property type="protein sequence ID" value="ELR22207.1"/>
    <property type="molecule type" value="Genomic_DNA"/>
</dbReference>
<evidence type="ECO:0000256" key="9">
    <source>
        <dbReference type="PROSITE-ProRule" id="PRU10141"/>
    </source>
</evidence>
<dbReference type="KEGG" id="acan:ACA1_035370"/>
<protein>
    <recommendedName>
        <fullName evidence="1">non-specific serine/threonine protein kinase</fullName>
        <ecNumber evidence="1">2.7.11.1</ecNumber>
    </recommendedName>
</protein>
<evidence type="ECO:0000256" key="2">
    <source>
        <dbReference type="ARBA" id="ARBA00022527"/>
    </source>
</evidence>
<gene>
    <name evidence="12" type="ORF">ACA1_035370</name>
</gene>
<evidence type="ECO:0000313" key="13">
    <source>
        <dbReference type="Proteomes" id="UP000011083"/>
    </source>
</evidence>
<reference evidence="12 13" key="1">
    <citation type="journal article" date="2013" name="Genome Biol.">
        <title>Genome of Acanthamoeba castellanii highlights extensive lateral gene transfer and early evolution of tyrosine kinase signaling.</title>
        <authorList>
            <person name="Clarke M."/>
            <person name="Lohan A.J."/>
            <person name="Liu B."/>
            <person name="Lagkouvardos I."/>
            <person name="Roy S."/>
            <person name="Zafar N."/>
            <person name="Bertelli C."/>
            <person name="Schilde C."/>
            <person name="Kianianmomeni A."/>
            <person name="Burglin T.R."/>
            <person name="Frech C."/>
            <person name="Turcotte B."/>
            <person name="Kopec K.O."/>
            <person name="Synnott J.M."/>
            <person name="Choo C."/>
            <person name="Paponov I."/>
            <person name="Finkler A."/>
            <person name="Soon Heng Tan C."/>
            <person name="Hutchins A.P."/>
            <person name="Weinmeier T."/>
            <person name="Rattei T."/>
            <person name="Chu J.S."/>
            <person name="Gimenez G."/>
            <person name="Irimia M."/>
            <person name="Rigden D.J."/>
            <person name="Fitzpatrick D.A."/>
            <person name="Lorenzo-Morales J."/>
            <person name="Bateman A."/>
            <person name="Chiu C.H."/>
            <person name="Tang P."/>
            <person name="Hegemann P."/>
            <person name="Fromm H."/>
            <person name="Raoult D."/>
            <person name="Greub G."/>
            <person name="Miranda-Saavedra D."/>
            <person name="Chen N."/>
            <person name="Nash P."/>
            <person name="Ginger M.L."/>
            <person name="Horn M."/>
            <person name="Schaap P."/>
            <person name="Caler L."/>
            <person name="Loftus B."/>
        </authorList>
    </citation>
    <scope>NUCLEOTIDE SEQUENCE [LARGE SCALE GENOMIC DNA]</scope>
    <source>
        <strain evidence="12 13">Neff</strain>
    </source>
</reference>
<dbReference type="STRING" id="1257118.L8HAE6"/>
<dbReference type="SUPFAM" id="SSF56112">
    <property type="entry name" value="Protein kinase-like (PK-like)"/>
    <property type="match status" value="1"/>
</dbReference>
<dbReference type="InterPro" id="IPR008271">
    <property type="entry name" value="Ser/Thr_kinase_AS"/>
</dbReference>
<dbReference type="GO" id="GO:0005737">
    <property type="term" value="C:cytoplasm"/>
    <property type="evidence" value="ECO:0007669"/>
    <property type="project" value="TreeGrafter"/>
</dbReference>
<dbReference type="PANTHER" id="PTHR45998">
    <property type="entry name" value="SERINE/THREONINE-PROTEIN KINASE 16"/>
    <property type="match status" value="1"/>
</dbReference>
<feature type="domain" description="Protein kinase" evidence="11">
    <location>
        <begin position="19"/>
        <end position="301"/>
    </location>
</feature>
<keyword evidence="6 9" id="KW-0067">ATP-binding</keyword>
<organism evidence="12 13">
    <name type="scientific">Acanthamoeba castellanii (strain ATCC 30010 / Neff)</name>
    <dbReference type="NCBI Taxonomy" id="1257118"/>
    <lineage>
        <taxon>Eukaryota</taxon>
        <taxon>Amoebozoa</taxon>
        <taxon>Discosea</taxon>
        <taxon>Longamoebia</taxon>
        <taxon>Centramoebida</taxon>
        <taxon>Acanthamoebidae</taxon>
        <taxon>Acanthamoeba</taxon>
    </lineage>
</organism>